<gene>
    <name evidence="6" type="ORF">CXG81DRAFT_12687</name>
</gene>
<dbReference type="SFLD" id="SFLDG00358">
    <property type="entry name" value="Main_(cytGST)"/>
    <property type="match status" value="1"/>
</dbReference>
<evidence type="ECO:0000256" key="2">
    <source>
        <dbReference type="RuleBase" id="RU003494"/>
    </source>
</evidence>
<dbReference type="Gene3D" id="1.20.1050.10">
    <property type="match status" value="1"/>
</dbReference>
<dbReference type="Gene3D" id="3.40.30.10">
    <property type="entry name" value="Glutaredoxin"/>
    <property type="match status" value="1"/>
</dbReference>
<protein>
    <recommendedName>
        <fullName evidence="8">Glutathione S-transferase</fullName>
    </recommendedName>
</protein>
<dbReference type="PANTHER" id="PTHR44051">
    <property type="entry name" value="GLUTATHIONE S-TRANSFERASE-RELATED"/>
    <property type="match status" value="1"/>
</dbReference>
<organism evidence="6 7">
    <name type="scientific">Caulochytrium protostelioides</name>
    <dbReference type="NCBI Taxonomy" id="1555241"/>
    <lineage>
        <taxon>Eukaryota</taxon>
        <taxon>Fungi</taxon>
        <taxon>Fungi incertae sedis</taxon>
        <taxon>Chytridiomycota</taxon>
        <taxon>Chytridiomycota incertae sedis</taxon>
        <taxon>Chytridiomycetes</taxon>
        <taxon>Caulochytriales</taxon>
        <taxon>Caulochytriaceae</taxon>
        <taxon>Caulochytrium</taxon>
    </lineage>
</organism>
<evidence type="ECO:0000256" key="3">
    <source>
        <dbReference type="SAM" id="MobiDB-lite"/>
    </source>
</evidence>
<dbReference type="InterPro" id="IPR036282">
    <property type="entry name" value="Glutathione-S-Trfase_C_sf"/>
</dbReference>
<dbReference type="SUPFAM" id="SSF47616">
    <property type="entry name" value="GST C-terminal domain-like"/>
    <property type="match status" value="1"/>
</dbReference>
<dbReference type="CDD" id="cd03048">
    <property type="entry name" value="GST_N_Ure2p_like"/>
    <property type="match status" value="1"/>
</dbReference>
<proteinExistence type="inferred from homology"/>
<dbReference type="STRING" id="1555241.A0A4P9X6Q6"/>
<sequence>MTADVTLYAIATPNGAKASCMLELLGVDYVYHSLSFSKNEQKEAWYLKICPNGRIPAIVDHRNNDFAVWETGAILLYLAEHYDTENRFGGKTATERSEILQWMFFANAGVGPMQGQVNHFLHYAPEKVPYGLKRYTAEVLRLYSVLEDRLATREYLVGDRLTIADVNAVPWVRSAPYSAISLDGFPKVAAWCERVAANPAFQKGLRAPSGDSDMVGKFLSDKPRCEAAFEKSREMMKQQIAKEQADKDKSATDNAPASAITKA</sequence>
<dbReference type="PROSITE" id="PS50404">
    <property type="entry name" value="GST_NTER"/>
    <property type="match status" value="1"/>
</dbReference>
<dbReference type="AlphaFoldDB" id="A0A4P9X6Q6"/>
<dbReference type="PROSITE" id="PS50405">
    <property type="entry name" value="GST_CTER"/>
    <property type="match status" value="1"/>
</dbReference>
<dbReference type="SUPFAM" id="SSF52833">
    <property type="entry name" value="Thioredoxin-like"/>
    <property type="match status" value="1"/>
</dbReference>
<feature type="region of interest" description="Disordered" evidence="3">
    <location>
        <begin position="233"/>
        <end position="263"/>
    </location>
</feature>
<accession>A0A4P9X6Q6</accession>
<evidence type="ECO:0000259" key="5">
    <source>
        <dbReference type="PROSITE" id="PS50405"/>
    </source>
</evidence>
<feature type="domain" description="GST C-terminal" evidence="5">
    <location>
        <begin position="92"/>
        <end position="218"/>
    </location>
</feature>
<dbReference type="Proteomes" id="UP000274922">
    <property type="component" value="Unassembled WGS sequence"/>
</dbReference>
<dbReference type="SFLD" id="SFLDS00019">
    <property type="entry name" value="Glutathione_Transferase_(cytos"/>
    <property type="match status" value="1"/>
</dbReference>
<keyword evidence="7" id="KW-1185">Reference proteome</keyword>
<dbReference type="InterPro" id="IPR040079">
    <property type="entry name" value="Glutathione_S-Trfase"/>
</dbReference>
<evidence type="ECO:0000313" key="6">
    <source>
        <dbReference type="EMBL" id="RKP00887.1"/>
    </source>
</evidence>
<dbReference type="Pfam" id="PF02798">
    <property type="entry name" value="GST_N"/>
    <property type="match status" value="1"/>
</dbReference>
<dbReference type="InterPro" id="IPR010987">
    <property type="entry name" value="Glutathione-S-Trfase_C-like"/>
</dbReference>
<dbReference type="EMBL" id="ML014194">
    <property type="protein sequence ID" value="RKP00887.1"/>
    <property type="molecule type" value="Genomic_DNA"/>
</dbReference>
<dbReference type="PANTHER" id="PTHR44051:SF8">
    <property type="entry name" value="GLUTATHIONE S-TRANSFERASE GSTA"/>
    <property type="match status" value="1"/>
</dbReference>
<dbReference type="InterPro" id="IPR004046">
    <property type="entry name" value="GST_C"/>
</dbReference>
<dbReference type="SFLD" id="SFLDG01151">
    <property type="entry name" value="Main.2:_Nu-like"/>
    <property type="match status" value="1"/>
</dbReference>
<dbReference type="InterPro" id="IPR036249">
    <property type="entry name" value="Thioredoxin-like_sf"/>
</dbReference>
<evidence type="ECO:0000259" key="4">
    <source>
        <dbReference type="PROSITE" id="PS50404"/>
    </source>
</evidence>
<dbReference type="Pfam" id="PF00043">
    <property type="entry name" value="GST_C"/>
    <property type="match status" value="1"/>
</dbReference>
<name>A0A4P9X6Q6_9FUNG</name>
<evidence type="ECO:0000313" key="7">
    <source>
        <dbReference type="Proteomes" id="UP000274922"/>
    </source>
</evidence>
<evidence type="ECO:0008006" key="8">
    <source>
        <dbReference type="Google" id="ProtNLM"/>
    </source>
</evidence>
<reference evidence="7" key="1">
    <citation type="journal article" date="2018" name="Nat. Microbiol.">
        <title>Leveraging single-cell genomics to expand the fungal tree of life.</title>
        <authorList>
            <person name="Ahrendt S.R."/>
            <person name="Quandt C.A."/>
            <person name="Ciobanu D."/>
            <person name="Clum A."/>
            <person name="Salamov A."/>
            <person name="Andreopoulos B."/>
            <person name="Cheng J.F."/>
            <person name="Woyke T."/>
            <person name="Pelin A."/>
            <person name="Henrissat B."/>
            <person name="Reynolds N.K."/>
            <person name="Benny G.L."/>
            <person name="Smith M.E."/>
            <person name="James T.Y."/>
            <person name="Grigoriev I.V."/>
        </authorList>
    </citation>
    <scope>NUCLEOTIDE SEQUENCE [LARGE SCALE GENOMIC DNA]</scope>
    <source>
        <strain evidence="7">ATCC 52028</strain>
    </source>
</reference>
<comment type="similarity">
    <text evidence="1 2">Belongs to the GST superfamily.</text>
</comment>
<dbReference type="InterPro" id="IPR004045">
    <property type="entry name" value="Glutathione_S-Trfase_N"/>
</dbReference>
<evidence type="ECO:0000256" key="1">
    <source>
        <dbReference type="ARBA" id="ARBA00007409"/>
    </source>
</evidence>
<feature type="domain" description="GST N-terminal" evidence="4">
    <location>
        <begin position="2"/>
        <end position="86"/>
    </location>
</feature>
<dbReference type="OrthoDB" id="422574at2759"/>